<dbReference type="Pfam" id="PF12146">
    <property type="entry name" value="Hydrolase_4"/>
    <property type="match status" value="1"/>
</dbReference>
<dbReference type="Gene3D" id="3.40.50.1820">
    <property type="entry name" value="alpha/beta hydrolase"/>
    <property type="match status" value="1"/>
</dbReference>
<dbReference type="SUPFAM" id="SSF53474">
    <property type="entry name" value="alpha/beta-Hydrolases"/>
    <property type="match status" value="1"/>
</dbReference>
<evidence type="ECO:0000259" key="1">
    <source>
        <dbReference type="Pfam" id="PF12146"/>
    </source>
</evidence>
<sequence length="290" mass="30755">MPTETFHFTGRDGQDLVGYRWDPAGAPVAAVQVLHGMGEHVLRYAGLAEALTAAGVVVYGHDQRGHGASAPSPEQHGVLGPDGWSALVEEVGVLNARIHAEHPDPPVGLVAHSMGSFAAQQYLLTGSGSVDAVALTGTAAIDLLEPALDLDAPLDLAMFNGAFQPARTEYDWLSRDEAQVDAYVADPACGFGLDGESVRAMFVGLRSTADPARLADVRPDLPVYLAVGDQDPVNGDLALLHALADRLRQAGTKDLTTKVYAGARHEILNETNREEVTGDLVAWLGEKLRR</sequence>
<reference evidence="2 3" key="1">
    <citation type="submission" date="2018-03" db="EMBL/GenBank/DDBJ databases">
        <title>Genomic Encyclopedia of Archaeal and Bacterial Type Strains, Phase II (KMG-II): from individual species to whole genera.</title>
        <authorList>
            <person name="Goeker M."/>
        </authorList>
    </citation>
    <scope>NUCLEOTIDE SEQUENCE [LARGE SCALE GENOMIC DNA]</scope>
    <source>
        <strain evidence="2 3">DSM 44720</strain>
    </source>
</reference>
<dbReference type="InterPro" id="IPR029058">
    <property type="entry name" value="AB_hydrolase_fold"/>
</dbReference>
<name>A0A2T0SYY6_9PSEU</name>
<dbReference type="PANTHER" id="PTHR11614">
    <property type="entry name" value="PHOSPHOLIPASE-RELATED"/>
    <property type="match status" value="1"/>
</dbReference>
<keyword evidence="2" id="KW-0378">Hydrolase</keyword>
<evidence type="ECO:0000313" key="3">
    <source>
        <dbReference type="Proteomes" id="UP000239494"/>
    </source>
</evidence>
<comment type="caution">
    <text evidence="2">The sequence shown here is derived from an EMBL/GenBank/DDBJ whole genome shotgun (WGS) entry which is preliminary data.</text>
</comment>
<proteinExistence type="predicted"/>
<feature type="domain" description="Serine aminopeptidase S33" evidence="1">
    <location>
        <begin position="26"/>
        <end position="272"/>
    </location>
</feature>
<dbReference type="InterPro" id="IPR051044">
    <property type="entry name" value="MAG_DAG_Lipase"/>
</dbReference>
<keyword evidence="3" id="KW-1185">Reference proteome</keyword>
<organism evidence="2 3">
    <name type="scientific">Umezawaea tangerina</name>
    <dbReference type="NCBI Taxonomy" id="84725"/>
    <lineage>
        <taxon>Bacteria</taxon>
        <taxon>Bacillati</taxon>
        <taxon>Actinomycetota</taxon>
        <taxon>Actinomycetes</taxon>
        <taxon>Pseudonocardiales</taxon>
        <taxon>Pseudonocardiaceae</taxon>
        <taxon>Umezawaea</taxon>
    </lineage>
</organism>
<protein>
    <submittedName>
        <fullName evidence="2">Alpha-beta hydrolase superfamily lysophospholipase</fullName>
    </submittedName>
</protein>
<evidence type="ECO:0000313" key="2">
    <source>
        <dbReference type="EMBL" id="PRY38609.1"/>
    </source>
</evidence>
<dbReference type="GO" id="GO:0016787">
    <property type="term" value="F:hydrolase activity"/>
    <property type="evidence" value="ECO:0007669"/>
    <property type="project" value="UniProtKB-KW"/>
</dbReference>
<dbReference type="Proteomes" id="UP000239494">
    <property type="component" value="Unassembled WGS sequence"/>
</dbReference>
<accession>A0A2T0SYY6</accession>
<dbReference type="RefSeq" id="WP_106189861.1">
    <property type="nucleotide sequence ID" value="NZ_PVTF01000008.1"/>
</dbReference>
<dbReference type="EMBL" id="PVTF01000008">
    <property type="protein sequence ID" value="PRY38609.1"/>
    <property type="molecule type" value="Genomic_DNA"/>
</dbReference>
<dbReference type="InterPro" id="IPR022742">
    <property type="entry name" value="Hydrolase_4"/>
</dbReference>
<gene>
    <name evidence="2" type="ORF">CLV43_1088</name>
</gene>
<dbReference type="AlphaFoldDB" id="A0A2T0SYY6"/>
<dbReference type="OrthoDB" id="9806902at2"/>